<dbReference type="GO" id="GO:0034087">
    <property type="term" value="P:establishment of mitotic sister chromatid cohesion"/>
    <property type="evidence" value="ECO:0007669"/>
    <property type="project" value="TreeGrafter"/>
</dbReference>
<dbReference type="GO" id="GO:1990414">
    <property type="term" value="P:replication-born double-strand break repair via sister chromatid exchange"/>
    <property type="evidence" value="ECO:0007669"/>
    <property type="project" value="TreeGrafter"/>
</dbReference>
<feature type="compositionally biased region" description="Basic residues" evidence="1">
    <location>
        <begin position="580"/>
        <end position="591"/>
    </location>
</feature>
<accession>A0A7J7JBX9</accession>
<dbReference type="EMBL" id="VXIV02002798">
    <property type="protein sequence ID" value="KAF6022868.1"/>
    <property type="molecule type" value="Genomic_DNA"/>
</dbReference>
<dbReference type="Proteomes" id="UP000593567">
    <property type="component" value="Unassembled WGS sequence"/>
</dbReference>
<reference evidence="2" key="1">
    <citation type="submission" date="2020-06" db="EMBL/GenBank/DDBJ databases">
        <title>Draft genome of Bugula neritina, a colonial animal packing powerful symbionts and potential medicines.</title>
        <authorList>
            <person name="Rayko M."/>
        </authorList>
    </citation>
    <scope>NUCLEOTIDE SEQUENCE [LARGE SCALE GENOMIC DNA]</scope>
    <source>
        <strain evidence="2">Kwan_BN1</strain>
    </source>
</reference>
<dbReference type="PANTHER" id="PTHR21704">
    <property type="entry name" value="NIPPED-B-LIKE PROTEIN DELANGIN SCC2-RELATED"/>
    <property type="match status" value="1"/>
</dbReference>
<evidence type="ECO:0000313" key="2">
    <source>
        <dbReference type="EMBL" id="KAF6022868.1"/>
    </source>
</evidence>
<feature type="region of interest" description="Disordered" evidence="1">
    <location>
        <begin position="155"/>
        <end position="326"/>
    </location>
</feature>
<feature type="compositionally biased region" description="Polar residues" evidence="1">
    <location>
        <begin position="298"/>
        <end position="313"/>
    </location>
</feature>
<comment type="caution">
    <text evidence="2">The sequence shown here is derived from an EMBL/GenBank/DDBJ whole genome shotgun (WGS) entry which is preliminary data.</text>
</comment>
<organism evidence="2 3">
    <name type="scientific">Bugula neritina</name>
    <name type="common">Brown bryozoan</name>
    <name type="synonym">Sertularia neritina</name>
    <dbReference type="NCBI Taxonomy" id="10212"/>
    <lineage>
        <taxon>Eukaryota</taxon>
        <taxon>Metazoa</taxon>
        <taxon>Spiralia</taxon>
        <taxon>Lophotrochozoa</taxon>
        <taxon>Bryozoa</taxon>
        <taxon>Gymnolaemata</taxon>
        <taxon>Cheilostomatida</taxon>
        <taxon>Flustrina</taxon>
        <taxon>Buguloidea</taxon>
        <taxon>Bugulidae</taxon>
        <taxon>Bugula</taxon>
    </lineage>
</organism>
<dbReference type="AlphaFoldDB" id="A0A7J7JBX9"/>
<feature type="compositionally biased region" description="Basic residues" evidence="1">
    <location>
        <begin position="377"/>
        <end position="391"/>
    </location>
</feature>
<dbReference type="PANTHER" id="PTHR21704:SF18">
    <property type="entry name" value="NIPPED-B-LIKE PROTEIN"/>
    <property type="match status" value="1"/>
</dbReference>
<feature type="compositionally biased region" description="Polar residues" evidence="1">
    <location>
        <begin position="258"/>
        <end position="278"/>
    </location>
</feature>
<protein>
    <submittedName>
        <fullName evidence="2">NIPBL</fullName>
    </submittedName>
</protein>
<dbReference type="GO" id="GO:0140588">
    <property type="term" value="P:chromatin looping"/>
    <property type="evidence" value="ECO:0007669"/>
    <property type="project" value="InterPro"/>
</dbReference>
<dbReference type="OrthoDB" id="418242at2759"/>
<dbReference type="GO" id="GO:0071169">
    <property type="term" value="P:establishment of protein localization to chromatin"/>
    <property type="evidence" value="ECO:0007669"/>
    <property type="project" value="TreeGrafter"/>
</dbReference>
<feature type="compositionally biased region" description="Polar residues" evidence="1">
    <location>
        <begin position="231"/>
        <end position="248"/>
    </location>
</feature>
<keyword evidence="3" id="KW-1185">Reference proteome</keyword>
<sequence>MNGEVQPPVTVPIVTLAGLSNLTNLLTELPLPTPIEPTGKKKSLLFNPRVADEARRVLATADPNIVSQMAHVLQQTSVEHIQFKDGTHNEAIPSDVPELVRVLLTQFPDALATGRRQRFEQSNYDQRHSSHSTVQVQSENLYRAADESMSAYPQGAAANAQGDYNRLQQQQSSGSYSQPSTSQNTSYNSNTNYYNNQHPSSGMNGSTQVTSTPQESVREPAATSHNKRLESQSSVPNAPHSQQWNAHATSAHPIPTHTAISSQSKHMQQSGQSGSNAKSAVVQLQHLSPTDIEKYKKVSTTPSGRPLSNQSYKLPSKAETPKESQPTIKLTKLELGSQYQVASASEGLKIKIKKADGSLKKDKRHRSSGDEQEEYHKKKKKKHKHKEHKSLRKDPKFMRQDSETSSNVLLHTVIDGILDSCNLEDLPTTTSLSVNDMEFSVSNELLIPRSLLTDLINETAKLKGSLVTKDLPSDKLNKLMNVLHWNVRDGSRLIPMMDQSDTADSEMLRGLMMQRVKRSLDAALAALHIMTSEEMPKVVYLEDLIELIAEMVKFQLSNSIYPEYDPVYDTKKDKDYSSNKQKRNRAGGSKHKSTMLMYNKLCEIIQALTELIVTEPLTDTIILKVSALAVQPFFVENISELQLAAIQLVTEVFSRYEKHRQLILDDMFLSLARLPTTKRNLRTYRLNQDENVQMVTALVLQLIQCIIRMGEAGDTEEDKSQYYVVIASSYEQA</sequence>
<evidence type="ECO:0000313" key="3">
    <source>
        <dbReference type="Proteomes" id="UP000593567"/>
    </source>
</evidence>
<dbReference type="GO" id="GO:0061775">
    <property type="term" value="F:cohesin loader activity"/>
    <property type="evidence" value="ECO:0007669"/>
    <property type="project" value="InterPro"/>
</dbReference>
<proteinExistence type="predicted"/>
<feature type="compositionally biased region" description="Low complexity" evidence="1">
    <location>
        <begin position="168"/>
        <end position="197"/>
    </location>
</feature>
<evidence type="ECO:0000256" key="1">
    <source>
        <dbReference type="SAM" id="MobiDB-lite"/>
    </source>
</evidence>
<feature type="compositionally biased region" description="Basic and acidic residues" evidence="1">
    <location>
        <begin position="392"/>
        <end position="402"/>
    </location>
</feature>
<dbReference type="InterPro" id="IPR033031">
    <property type="entry name" value="Scc2/Nipped-B"/>
</dbReference>
<feature type="region of interest" description="Disordered" evidence="1">
    <location>
        <begin position="572"/>
        <end position="591"/>
    </location>
</feature>
<feature type="region of interest" description="Disordered" evidence="1">
    <location>
        <begin position="356"/>
        <end position="402"/>
    </location>
</feature>
<dbReference type="GO" id="GO:0090694">
    <property type="term" value="C:Scc2-Scc4 cohesin loading complex"/>
    <property type="evidence" value="ECO:0007669"/>
    <property type="project" value="TreeGrafter"/>
</dbReference>
<name>A0A7J7JBX9_BUGNE</name>
<gene>
    <name evidence="2" type="ORF">EB796_018822</name>
</gene>
<feature type="compositionally biased region" description="Polar residues" evidence="1">
    <location>
        <begin position="198"/>
        <end position="215"/>
    </location>
</feature>
<dbReference type="GO" id="GO:0010468">
    <property type="term" value="P:regulation of gene expression"/>
    <property type="evidence" value="ECO:0007669"/>
    <property type="project" value="InterPro"/>
</dbReference>
<dbReference type="GO" id="GO:0003682">
    <property type="term" value="F:chromatin binding"/>
    <property type="evidence" value="ECO:0007669"/>
    <property type="project" value="TreeGrafter"/>
</dbReference>